<protein>
    <submittedName>
        <fullName evidence="1">Uncharacterized protein</fullName>
    </submittedName>
</protein>
<proteinExistence type="predicted"/>
<gene>
    <name evidence="1" type="ORF">NYR54_00620</name>
</gene>
<dbReference type="AlphaFoldDB" id="A0A9X2X5X5"/>
<accession>A0A9X2X5X5</accession>
<keyword evidence="2" id="KW-1185">Reference proteome</keyword>
<reference evidence="1" key="1">
    <citation type="submission" date="2022-08" db="EMBL/GenBank/DDBJ databases">
        <title>Chelativorans sichuanense sp. nov., a paraffin oil-degrading bacterium isolated from a mixture of oil-based drill cuttings and paddy soil.</title>
        <authorList>
            <person name="Yu J."/>
            <person name="Liu H."/>
            <person name="Chen Q."/>
        </authorList>
    </citation>
    <scope>NUCLEOTIDE SEQUENCE</scope>
    <source>
        <strain evidence="1">SCAU 2101</strain>
    </source>
</reference>
<dbReference type="RefSeq" id="WP_261513420.1">
    <property type="nucleotide sequence ID" value="NZ_JAODNV010000001.1"/>
</dbReference>
<sequence length="97" mass="10342">MPSLADRHCLPALNAYYGARYALHDESAACVPALEQALEALRSAVDHANVCGCGQLVETIKPLIEDPEGGEAGCRRRAAEILGQSERVKALVDACNH</sequence>
<dbReference type="EMBL" id="JAODNV010000001">
    <property type="protein sequence ID" value="MCT8988801.1"/>
    <property type="molecule type" value="Genomic_DNA"/>
</dbReference>
<dbReference type="Proteomes" id="UP001149009">
    <property type="component" value="Unassembled WGS sequence"/>
</dbReference>
<name>A0A9X2X5X5_9HYPH</name>
<comment type="caution">
    <text evidence="1">The sequence shown here is derived from an EMBL/GenBank/DDBJ whole genome shotgun (WGS) entry which is preliminary data.</text>
</comment>
<organism evidence="1 2">
    <name type="scientific">Chelativorans petroleitrophicus</name>
    <dbReference type="NCBI Taxonomy" id="2975484"/>
    <lineage>
        <taxon>Bacteria</taxon>
        <taxon>Pseudomonadati</taxon>
        <taxon>Pseudomonadota</taxon>
        <taxon>Alphaproteobacteria</taxon>
        <taxon>Hyphomicrobiales</taxon>
        <taxon>Phyllobacteriaceae</taxon>
        <taxon>Chelativorans</taxon>
    </lineage>
</organism>
<evidence type="ECO:0000313" key="1">
    <source>
        <dbReference type="EMBL" id="MCT8988801.1"/>
    </source>
</evidence>
<evidence type="ECO:0000313" key="2">
    <source>
        <dbReference type="Proteomes" id="UP001149009"/>
    </source>
</evidence>